<evidence type="ECO:0000256" key="4">
    <source>
        <dbReference type="ARBA" id="ARBA00022989"/>
    </source>
</evidence>
<keyword evidence="4 7" id="KW-1133">Transmembrane helix</keyword>
<feature type="transmembrane region" description="Helical" evidence="7">
    <location>
        <begin position="263"/>
        <end position="282"/>
    </location>
</feature>
<dbReference type="CDD" id="cd17324">
    <property type="entry name" value="MFS_NepI_like"/>
    <property type="match status" value="1"/>
</dbReference>
<evidence type="ECO:0000256" key="2">
    <source>
        <dbReference type="ARBA" id="ARBA00022475"/>
    </source>
</evidence>
<dbReference type="EMBL" id="JACHBG010000007">
    <property type="protein sequence ID" value="MBB6486297.1"/>
    <property type="molecule type" value="Genomic_DNA"/>
</dbReference>
<feature type="domain" description="Major facilitator superfamily (MFS) profile" evidence="8">
    <location>
        <begin position="29"/>
        <end position="401"/>
    </location>
</feature>
<feature type="transmembrane region" description="Helical" evidence="7">
    <location>
        <begin position="181"/>
        <end position="203"/>
    </location>
</feature>
<feature type="transmembrane region" description="Helical" evidence="7">
    <location>
        <begin position="64"/>
        <end position="83"/>
    </location>
</feature>
<proteinExistence type="predicted"/>
<feature type="transmembrane region" description="Helical" evidence="7">
    <location>
        <begin position="154"/>
        <end position="175"/>
    </location>
</feature>
<dbReference type="PROSITE" id="PS50850">
    <property type="entry name" value="MFS"/>
    <property type="match status" value="1"/>
</dbReference>
<organism evidence="9 10">
    <name type="scientific">Rhizobium lusitanum</name>
    <dbReference type="NCBI Taxonomy" id="293958"/>
    <lineage>
        <taxon>Bacteria</taxon>
        <taxon>Pseudomonadati</taxon>
        <taxon>Pseudomonadota</taxon>
        <taxon>Alphaproteobacteria</taxon>
        <taxon>Hyphomicrobiales</taxon>
        <taxon>Rhizobiaceae</taxon>
        <taxon>Rhizobium/Agrobacterium group</taxon>
        <taxon>Rhizobium</taxon>
    </lineage>
</organism>
<dbReference type="Pfam" id="PF07690">
    <property type="entry name" value="MFS_1"/>
    <property type="match status" value="1"/>
</dbReference>
<dbReference type="PANTHER" id="PTHR43124">
    <property type="entry name" value="PURINE EFFLUX PUMP PBUE"/>
    <property type="match status" value="1"/>
</dbReference>
<comment type="caution">
    <text evidence="9">The sequence shown here is derived from an EMBL/GenBank/DDBJ whole genome shotgun (WGS) entry which is preliminary data.</text>
</comment>
<feature type="transmembrane region" description="Helical" evidence="7">
    <location>
        <begin position="289"/>
        <end position="313"/>
    </location>
</feature>
<dbReference type="GO" id="GO:0005886">
    <property type="term" value="C:plasma membrane"/>
    <property type="evidence" value="ECO:0007669"/>
    <property type="project" value="UniProtKB-SubCell"/>
</dbReference>
<feature type="transmembrane region" description="Helical" evidence="7">
    <location>
        <begin position="353"/>
        <end position="374"/>
    </location>
</feature>
<dbReference type="PANTHER" id="PTHR43124:SF3">
    <property type="entry name" value="CHLORAMPHENICOL EFFLUX PUMP RV0191"/>
    <property type="match status" value="1"/>
</dbReference>
<dbReference type="InterPro" id="IPR011701">
    <property type="entry name" value="MFS"/>
</dbReference>
<name>A0A7X0IT63_9HYPH</name>
<keyword evidence="5 7" id="KW-0472">Membrane</keyword>
<dbReference type="InterPro" id="IPR036259">
    <property type="entry name" value="MFS_trans_sf"/>
</dbReference>
<dbReference type="GO" id="GO:0022857">
    <property type="term" value="F:transmembrane transporter activity"/>
    <property type="evidence" value="ECO:0007669"/>
    <property type="project" value="InterPro"/>
</dbReference>
<feature type="transmembrane region" description="Helical" evidence="7">
    <location>
        <begin position="215"/>
        <end position="243"/>
    </location>
</feature>
<accession>A0A7X0IT63</accession>
<evidence type="ECO:0000256" key="3">
    <source>
        <dbReference type="ARBA" id="ARBA00022692"/>
    </source>
</evidence>
<feature type="transmembrane region" description="Helical" evidence="7">
    <location>
        <begin position="319"/>
        <end position="341"/>
    </location>
</feature>
<feature type="transmembrane region" description="Helical" evidence="7">
    <location>
        <begin position="27"/>
        <end position="52"/>
    </location>
</feature>
<protein>
    <submittedName>
        <fullName evidence="9">Putative MFS family arabinose efflux permease</fullName>
    </submittedName>
</protein>
<feature type="transmembrane region" description="Helical" evidence="7">
    <location>
        <begin position="380"/>
        <end position="401"/>
    </location>
</feature>
<feature type="transmembrane region" description="Helical" evidence="7">
    <location>
        <begin position="95"/>
        <end position="118"/>
    </location>
</feature>
<evidence type="ECO:0000256" key="1">
    <source>
        <dbReference type="ARBA" id="ARBA00004651"/>
    </source>
</evidence>
<evidence type="ECO:0000259" key="8">
    <source>
        <dbReference type="PROSITE" id="PS50850"/>
    </source>
</evidence>
<dbReference type="Proteomes" id="UP000565576">
    <property type="component" value="Unassembled WGS sequence"/>
</dbReference>
<dbReference type="SUPFAM" id="SSF103473">
    <property type="entry name" value="MFS general substrate transporter"/>
    <property type="match status" value="1"/>
</dbReference>
<feature type="transmembrane region" description="Helical" evidence="7">
    <location>
        <begin position="124"/>
        <end position="142"/>
    </location>
</feature>
<feature type="region of interest" description="Disordered" evidence="6">
    <location>
        <begin position="1"/>
        <end position="20"/>
    </location>
</feature>
<evidence type="ECO:0000256" key="7">
    <source>
        <dbReference type="SAM" id="Phobius"/>
    </source>
</evidence>
<dbReference type="RefSeq" id="WP_184706112.1">
    <property type="nucleotide sequence ID" value="NZ_JACHBG010000007.1"/>
</dbReference>
<dbReference type="Gene3D" id="1.20.1250.20">
    <property type="entry name" value="MFS general substrate transporter like domains"/>
    <property type="match status" value="2"/>
</dbReference>
<sequence length="408" mass="41629">MTRSQAPAIRTDDPPAGSSCQTDKLPLAGLLTLAGAAFMTLMTEIMPAGLLSSMAKGLSISESLTGQFITAFACGALIAAIPVTALTQGVRRRPLMLAAIAGFAVVNLITALSTNYVISLMARFAAGVFGGVVWSLLAGYAVRMTPTHLGGRAIAISGAGAAVALVLGVPASTLLGRIIGWQGAFGIMSATAVLLIVCGLAVLPDFPGQKKGERPSLVTIVLTAGIGPALLVVFTFVAAHSILYVYIEPFLGSVAPSRDAGTALLIFGLGSFVSLWFVGVTVDRWLRPLIAASVVIFAFAALLLGICSAMPAIIYPAVFAWGLAFGGFATLTQTILARFAGNTVDVALSMNTTVWNCAVAAAGAAGGILLDGIGPTSFPWVIIAMLAVSFGVVVLGVNKVLARDACSN</sequence>
<dbReference type="InterPro" id="IPR020846">
    <property type="entry name" value="MFS_dom"/>
</dbReference>
<evidence type="ECO:0000313" key="10">
    <source>
        <dbReference type="Proteomes" id="UP000565576"/>
    </source>
</evidence>
<reference evidence="9 10" key="1">
    <citation type="submission" date="2020-08" db="EMBL/GenBank/DDBJ databases">
        <title>Genomic Encyclopedia of Type Strains, Phase IV (KMG-V): Genome sequencing to study the core and pangenomes of soil and plant-associated prokaryotes.</title>
        <authorList>
            <person name="Whitman W."/>
        </authorList>
    </citation>
    <scope>NUCLEOTIDE SEQUENCE [LARGE SCALE GENOMIC DNA]</scope>
    <source>
        <strain evidence="9 10">SEMIA 4060</strain>
    </source>
</reference>
<evidence type="ECO:0000256" key="5">
    <source>
        <dbReference type="ARBA" id="ARBA00023136"/>
    </source>
</evidence>
<comment type="subcellular location">
    <subcellularLocation>
        <location evidence="1">Cell membrane</location>
        <topology evidence="1">Multi-pass membrane protein</topology>
    </subcellularLocation>
</comment>
<gene>
    <name evidence="9" type="ORF">GGD46_003592</name>
</gene>
<evidence type="ECO:0000256" key="6">
    <source>
        <dbReference type="SAM" id="MobiDB-lite"/>
    </source>
</evidence>
<keyword evidence="2" id="KW-1003">Cell membrane</keyword>
<keyword evidence="3 7" id="KW-0812">Transmembrane</keyword>
<dbReference type="InterPro" id="IPR050189">
    <property type="entry name" value="MFS_Efflux_Transporters"/>
</dbReference>
<dbReference type="AlphaFoldDB" id="A0A7X0IT63"/>
<evidence type="ECO:0000313" key="9">
    <source>
        <dbReference type="EMBL" id="MBB6486297.1"/>
    </source>
</evidence>